<dbReference type="CDD" id="cd03441">
    <property type="entry name" value="R_hydratase_like"/>
    <property type="match status" value="1"/>
</dbReference>
<dbReference type="InterPro" id="IPR016709">
    <property type="entry name" value="HadA-like"/>
</dbReference>
<comment type="caution">
    <text evidence="3">The sequence shown here is derived from an EMBL/GenBank/DDBJ whole genome shotgun (WGS) entry which is preliminary data.</text>
</comment>
<dbReference type="Proteomes" id="UP000636793">
    <property type="component" value="Unassembled WGS sequence"/>
</dbReference>
<gene>
    <name evidence="3" type="ORF">GCM10011492_17670</name>
</gene>
<name>A0A916T2D9_9MICO</name>
<evidence type="ECO:0000256" key="1">
    <source>
        <dbReference type="HAMAP-Rule" id="MF_00799"/>
    </source>
</evidence>
<evidence type="ECO:0000259" key="2">
    <source>
        <dbReference type="Pfam" id="PF13452"/>
    </source>
</evidence>
<dbReference type="SUPFAM" id="SSF54637">
    <property type="entry name" value="Thioesterase/thiol ester dehydrase-isomerase"/>
    <property type="match status" value="1"/>
</dbReference>
<evidence type="ECO:0000313" key="4">
    <source>
        <dbReference type="Proteomes" id="UP000636793"/>
    </source>
</evidence>
<keyword evidence="4" id="KW-1185">Reference proteome</keyword>
<dbReference type="EMBL" id="BMHI01000003">
    <property type="protein sequence ID" value="GGB27913.1"/>
    <property type="molecule type" value="Genomic_DNA"/>
</dbReference>
<reference evidence="3" key="1">
    <citation type="journal article" date="2014" name="Int. J. Syst. Evol. Microbiol.">
        <title>Complete genome sequence of Corynebacterium casei LMG S-19264T (=DSM 44701T), isolated from a smear-ripened cheese.</title>
        <authorList>
            <consortium name="US DOE Joint Genome Institute (JGI-PGF)"/>
            <person name="Walter F."/>
            <person name="Albersmeier A."/>
            <person name="Kalinowski J."/>
            <person name="Ruckert C."/>
        </authorList>
    </citation>
    <scope>NUCLEOTIDE SEQUENCE</scope>
    <source>
        <strain evidence="3">CGMCC 1.15085</strain>
    </source>
</reference>
<dbReference type="AlphaFoldDB" id="A0A916T2D9"/>
<dbReference type="RefSeq" id="WP_188836661.1">
    <property type="nucleotide sequence ID" value="NZ_BMHI01000003.1"/>
</dbReference>
<proteinExistence type="inferred from homology"/>
<dbReference type="GO" id="GO:0006633">
    <property type="term" value="P:fatty acid biosynthetic process"/>
    <property type="evidence" value="ECO:0007669"/>
    <property type="project" value="TreeGrafter"/>
</dbReference>
<dbReference type="PANTHER" id="PTHR43437">
    <property type="entry name" value="HYDROXYACYL-THIOESTER DEHYDRATASE TYPE 2, MITOCHONDRIAL-RELATED"/>
    <property type="match status" value="1"/>
</dbReference>
<dbReference type="HAMAP" id="MF_00799">
    <property type="entry name" value="UPF0336"/>
    <property type="match status" value="1"/>
</dbReference>
<accession>A0A916T2D9</accession>
<organism evidence="3 4">
    <name type="scientific">Flexivirga endophytica</name>
    <dbReference type="NCBI Taxonomy" id="1849103"/>
    <lineage>
        <taxon>Bacteria</taxon>
        <taxon>Bacillati</taxon>
        <taxon>Actinomycetota</taxon>
        <taxon>Actinomycetes</taxon>
        <taxon>Micrococcales</taxon>
        <taxon>Dermacoccaceae</taxon>
        <taxon>Flexivirga</taxon>
    </lineage>
</organism>
<dbReference type="PANTHER" id="PTHR43437:SF3">
    <property type="entry name" value="HYDROXYACYL-THIOESTER DEHYDRATASE TYPE 2, MITOCHONDRIAL"/>
    <property type="match status" value="1"/>
</dbReference>
<dbReference type="GO" id="GO:0019171">
    <property type="term" value="F:(3R)-hydroxyacyl-[acyl-carrier-protein] dehydratase activity"/>
    <property type="evidence" value="ECO:0007669"/>
    <property type="project" value="TreeGrafter"/>
</dbReference>
<dbReference type="Pfam" id="PF13452">
    <property type="entry name" value="FAS1_DH_region"/>
    <property type="match status" value="1"/>
</dbReference>
<dbReference type="Gene3D" id="3.10.129.10">
    <property type="entry name" value="Hotdog Thioesterase"/>
    <property type="match status" value="1"/>
</dbReference>
<feature type="domain" description="FAS1-like dehydratase" evidence="2">
    <location>
        <begin position="9"/>
        <end position="136"/>
    </location>
</feature>
<dbReference type="PIRSF" id="PIRSF018072">
    <property type="entry name" value="UCP018072"/>
    <property type="match status" value="1"/>
</dbReference>
<reference evidence="3" key="2">
    <citation type="submission" date="2020-09" db="EMBL/GenBank/DDBJ databases">
        <authorList>
            <person name="Sun Q."/>
            <person name="Zhou Y."/>
        </authorList>
    </citation>
    <scope>NUCLEOTIDE SEQUENCE</scope>
    <source>
        <strain evidence="3">CGMCC 1.15085</strain>
    </source>
</reference>
<comment type="similarity">
    <text evidence="1">Belongs to the UPF0336 family.</text>
</comment>
<dbReference type="InterPro" id="IPR039569">
    <property type="entry name" value="FAS1-like_DH_region"/>
</dbReference>
<dbReference type="InterPro" id="IPR050965">
    <property type="entry name" value="UPF0336/Enoyl-CoA_hydratase"/>
</dbReference>
<dbReference type="InterPro" id="IPR029069">
    <property type="entry name" value="HotDog_dom_sf"/>
</dbReference>
<evidence type="ECO:0000313" key="3">
    <source>
        <dbReference type="EMBL" id="GGB27913.1"/>
    </source>
</evidence>
<sequence>MAVNPEVAGRSYPPSAPYVVSRAKIAEFAKAVGATDEVHFDPEVARQRGYADVIAPPTMAVMISQQGDANVMTDPEAGIDYSRLVHGEQGFEHHRPLVAGDEVQATTTIEKVRQAGGHSMVTMGTEITTVDGELVTSATSVVVIRGDENA</sequence>
<protein>
    <recommendedName>
        <fullName evidence="1">UPF0336 protein GCM10011492_17670</fullName>
    </recommendedName>
</protein>